<dbReference type="EMBL" id="QOIL01000038">
    <property type="protein sequence ID" value="RCG18244.1"/>
    <property type="molecule type" value="Genomic_DNA"/>
</dbReference>
<accession>A0A367EJJ6</accession>
<reference evidence="1 2" key="1">
    <citation type="submission" date="2018-06" db="EMBL/GenBank/DDBJ databases">
        <title>Sphaerisporangium craniellae sp. nov., isolated from a marine sponge in the South China Sea.</title>
        <authorList>
            <person name="Li L."/>
        </authorList>
    </citation>
    <scope>NUCLEOTIDE SEQUENCE [LARGE SCALE GENOMIC DNA]</scope>
    <source>
        <strain evidence="1 2">CCTCC AA 208026</strain>
    </source>
</reference>
<name>A0A367EJJ6_9ACTN</name>
<gene>
    <name evidence="1" type="ORF">DQ384_39315</name>
</gene>
<organism evidence="1 2">
    <name type="scientific">Sphaerisporangium album</name>
    <dbReference type="NCBI Taxonomy" id="509200"/>
    <lineage>
        <taxon>Bacteria</taxon>
        <taxon>Bacillati</taxon>
        <taxon>Actinomycetota</taxon>
        <taxon>Actinomycetes</taxon>
        <taxon>Streptosporangiales</taxon>
        <taxon>Streptosporangiaceae</taxon>
        <taxon>Sphaerisporangium</taxon>
    </lineage>
</organism>
<dbReference type="AlphaFoldDB" id="A0A367EJJ6"/>
<sequence length="161" mass="18061">MDAIIIATPDWALGRRSGTIEPYGNQESVYARARELPCEHVTILQRKGEEWIPVEPLYAWCVGKPDFDHTLCAERTDGHEPRTWVLRYDGGHGAEKHTFGTAGEALNALVIEARENWQRVNDLKRPDLPTEPPADDAEATQLFMTALGETYELKFAGADAR</sequence>
<evidence type="ECO:0000313" key="1">
    <source>
        <dbReference type="EMBL" id="RCG18244.1"/>
    </source>
</evidence>
<protein>
    <submittedName>
        <fullName evidence="1">Uncharacterized protein</fullName>
    </submittedName>
</protein>
<proteinExistence type="predicted"/>
<comment type="caution">
    <text evidence="1">The sequence shown here is derived from an EMBL/GenBank/DDBJ whole genome shotgun (WGS) entry which is preliminary data.</text>
</comment>
<dbReference type="Proteomes" id="UP000253094">
    <property type="component" value="Unassembled WGS sequence"/>
</dbReference>
<keyword evidence="2" id="KW-1185">Reference proteome</keyword>
<evidence type="ECO:0000313" key="2">
    <source>
        <dbReference type="Proteomes" id="UP000253094"/>
    </source>
</evidence>
<dbReference type="RefSeq" id="WP_114033982.1">
    <property type="nucleotide sequence ID" value="NZ_QOIL01000038.1"/>
</dbReference>